<proteinExistence type="inferred from homology"/>
<feature type="region of interest" description="Disordered" evidence="1">
    <location>
        <begin position="634"/>
        <end position="666"/>
    </location>
</feature>
<dbReference type="InterPro" id="IPR046453">
    <property type="entry name" value="GpA_ATPase"/>
</dbReference>
<dbReference type="RefSeq" id="WP_045681593.1">
    <property type="nucleotide sequence ID" value="NZ_JAAIKE010000001.1"/>
</dbReference>
<reference evidence="4 5" key="1">
    <citation type="submission" date="2020-02" db="EMBL/GenBank/DDBJ databases">
        <title>Rhodobacter algicola sp. nov., isolated from microalga culture.</title>
        <authorList>
            <person name="Park C.-Y."/>
        </authorList>
    </citation>
    <scope>NUCLEOTIDE SEQUENCE [LARGE SCALE GENOMIC DNA]</scope>
    <source>
        <strain evidence="4 5">ETT8</strain>
    </source>
</reference>
<feature type="domain" description="Terminase large subunit GpA endonuclease" evidence="3">
    <location>
        <begin position="319"/>
        <end position="617"/>
    </location>
</feature>
<dbReference type="Proteomes" id="UP000481421">
    <property type="component" value="Unassembled WGS sequence"/>
</dbReference>
<protein>
    <submittedName>
        <fullName evidence="4">Phage terminase large subunit family protein</fullName>
    </submittedName>
</protein>
<evidence type="ECO:0000259" key="2">
    <source>
        <dbReference type="Pfam" id="PF05876"/>
    </source>
</evidence>
<name>A0A6B3RQS6_9RHOB</name>
<dbReference type="GO" id="GO:0004519">
    <property type="term" value="F:endonuclease activity"/>
    <property type="evidence" value="ECO:0007669"/>
    <property type="project" value="InterPro"/>
</dbReference>
<feature type="domain" description="Phage terminase large subunit GpA ATPase" evidence="2">
    <location>
        <begin position="62"/>
        <end position="308"/>
    </location>
</feature>
<gene>
    <name evidence="4" type="ORF">G3572_04580</name>
</gene>
<dbReference type="GO" id="GO:0005524">
    <property type="term" value="F:ATP binding"/>
    <property type="evidence" value="ECO:0007669"/>
    <property type="project" value="InterPro"/>
</dbReference>
<dbReference type="InterPro" id="IPR027417">
    <property type="entry name" value="P-loop_NTPase"/>
</dbReference>
<dbReference type="Pfam" id="PF05876">
    <property type="entry name" value="GpA_ATPase"/>
    <property type="match status" value="1"/>
</dbReference>
<dbReference type="AlphaFoldDB" id="A0A6B3RQS6"/>
<dbReference type="EMBL" id="JAAIKE010000001">
    <property type="protein sequence ID" value="NEX45469.1"/>
    <property type="molecule type" value="Genomic_DNA"/>
</dbReference>
<feature type="region of interest" description="Disordered" evidence="1">
    <location>
        <begin position="1"/>
        <end position="21"/>
    </location>
</feature>
<feature type="compositionally biased region" description="Polar residues" evidence="1">
    <location>
        <begin position="1"/>
        <end position="15"/>
    </location>
</feature>
<comment type="caution">
    <text evidence="4">The sequence shown here is derived from an EMBL/GenBank/DDBJ whole genome shotgun (WGS) entry which is preliminary data.</text>
</comment>
<dbReference type="InterPro" id="IPR051220">
    <property type="entry name" value="TFA_Chaperone"/>
</dbReference>
<dbReference type="InterPro" id="IPR008866">
    <property type="entry name" value="Phage_lambda_GpA-like"/>
</dbReference>
<sequence length="666" mass="74709">MYAPTSTNSPRSGPTSGEDDALTEFDGAGEILRAWGNGLRPDPDLTVSEWADRHRMLSGRASAEPGRYRTVRTPYMREIMDRLSPGDPTQRIVFMKAAQVGATEAGNNWIGFAIHQAPGPMLAVQPTVELAKRNSRQRIDPLIDESPELRERVKPARSRDAGNTMLSKEFAGGILIMTGANSAVGLRSTPARYIFLDEVDAYPASADEEGDPVTLAEARSLTFAHRRKVLLVSTPTIRGLSRIEREYDASDQRRFFVPCPHCGAMQWLKFDRLRWQKGRPETAEYHCEGCDAAIAEHHKTAMLESGEWRATATAADPTTVGYHLSALYSPIGWLSWERIVRAWDAAQGSDEAIKAFRNTILGETWVETGEAPDWQRLYDRRERWTSGTVPAGGLFLTAGADVQKDRIEVDVWAWGRGLESWLVDHVVIEGGPDRHDAWSELTALLDRSWPHERGAHLRIARLAIDTGYEAPAVYSWSRAQGFGQVSPVKGVEGFNRSSPVSGPTFVDATEGGKRLRRGARLWTVAVSTFKAETYRFLRLERPTEEDLAEGAAFPPGSVHLPHWVENEWLKQFVAEQLVTVRTKRGFARLEWQKLRERNEALDCRVYARAAAWIAGADRWPEARWQDLERQFPDRNAMRAESGPTPSGLPRMPQGPRRRTVRSTYMG</sequence>
<dbReference type="HAMAP" id="MF_04144">
    <property type="entry name" value="TERL_LAMBDA"/>
    <property type="match status" value="1"/>
</dbReference>
<evidence type="ECO:0000313" key="4">
    <source>
        <dbReference type="EMBL" id="NEX45469.1"/>
    </source>
</evidence>
<dbReference type="GO" id="GO:0016887">
    <property type="term" value="F:ATP hydrolysis activity"/>
    <property type="evidence" value="ECO:0007669"/>
    <property type="project" value="InterPro"/>
</dbReference>
<dbReference type="Pfam" id="PF20454">
    <property type="entry name" value="GpA_nuclease"/>
    <property type="match status" value="1"/>
</dbReference>
<evidence type="ECO:0000259" key="3">
    <source>
        <dbReference type="Pfam" id="PF20454"/>
    </source>
</evidence>
<evidence type="ECO:0000256" key="1">
    <source>
        <dbReference type="SAM" id="MobiDB-lite"/>
    </source>
</evidence>
<dbReference type="InterPro" id="IPR046454">
    <property type="entry name" value="GpA_endonuclease"/>
</dbReference>
<organism evidence="4 5">
    <name type="scientific">Pseudotabrizicola algicola</name>
    <dbReference type="NCBI Taxonomy" id="2709381"/>
    <lineage>
        <taxon>Bacteria</taxon>
        <taxon>Pseudomonadati</taxon>
        <taxon>Pseudomonadota</taxon>
        <taxon>Alphaproteobacteria</taxon>
        <taxon>Rhodobacterales</taxon>
        <taxon>Paracoccaceae</taxon>
        <taxon>Pseudotabrizicola</taxon>
    </lineage>
</organism>
<evidence type="ECO:0000313" key="5">
    <source>
        <dbReference type="Proteomes" id="UP000481421"/>
    </source>
</evidence>
<dbReference type="PANTHER" id="PTHR34413">
    <property type="entry name" value="PROPHAGE TAIL FIBER ASSEMBLY PROTEIN HOMOLOG TFAE-RELATED-RELATED"/>
    <property type="match status" value="1"/>
</dbReference>
<dbReference type="PANTHER" id="PTHR34413:SF2">
    <property type="entry name" value="PROPHAGE TAIL FIBER ASSEMBLY PROTEIN HOMOLOG TFAE-RELATED"/>
    <property type="match status" value="1"/>
</dbReference>
<dbReference type="Gene3D" id="3.40.50.300">
    <property type="entry name" value="P-loop containing nucleotide triphosphate hydrolases"/>
    <property type="match status" value="1"/>
</dbReference>
<accession>A0A6B3RQS6</accession>
<keyword evidence="5" id="KW-1185">Reference proteome</keyword>